<evidence type="ECO:0000256" key="11">
    <source>
        <dbReference type="ARBA" id="ARBA00030876"/>
    </source>
</evidence>
<evidence type="ECO:0000256" key="13">
    <source>
        <dbReference type="SAM" id="MobiDB-lite"/>
    </source>
</evidence>
<comment type="pathway">
    <text evidence="1">Cofactor biosynthesis; tetrahydrofolylpolyglutamate biosynthesis.</text>
</comment>
<organism evidence="14 15">
    <name type="scientific">Ascochyta lentis</name>
    <dbReference type="NCBI Taxonomy" id="205686"/>
    <lineage>
        <taxon>Eukaryota</taxon>
        <taxon>Fungi</taxon>
        <taxon>Dikarya</taxon>
        <taxon>Ascomycota</taxon>
        <taxon>Pezizomycotina</taxon>
        <taxon>Dothideomycetes</taxon>
        <taxon>Pleosporomycetidae</taxon>
        <taxon>Pleosporales</taxon>
        <taxon>Pleosporineae</taxon>
        <taxon>Didymellaceae</taxon>
        <taxon>Ascochyta</taxon>
    </lineage>
</organism>
<dbReference type="PANTHER" id="PTHR11136:SF5">
    <property type="entry name" value="FOLYLPOLYGLUTAMATE SYNTHASE, MITOCHONDRIAL"/>
    <property type="match status" value="1"/>
</dbReference>
<evidence type="ECO:0000256" key="10">
    <source>
        <dbReference type="ARBA" id="ARBA00030592"/>
    </source>
</evidence>
<keyword evidence="5" id="KW-0436">Ligase</keyword>
<gene>
    <name evidence="14" type="ORF">EKO04_001861</name>
</gene>
<feature type="region of interest" description="Disordered" evidence="13">
    <location>
        <begin position="23"/>
        <end position="53"/>
    </location>
</feature>
<dbReference type="Gene3D" id="3.90.190.20">
    <property type="entry name" value="Mur ligase, C-terminal domain"/>
    <property type="match status" value="1"/>
</dbReference>
<dbReference type="EC" id="6.3.2.17" evidence="3"/>
<dbReference type="InterPro" id="IPR001645">
    <property type="entry name" value="Folylpolyglutamate_synth"/>
</dbReference>
<accession>A0A8H7MHG6</accession>
<evidence type="ECO:0000256" key="4">
    <source>
        <dbReference type="ARBA" id="ARBA00022563"/>
    </source>
</evidence>
<dbReference type="GO" id="GO:0006730">
    <property type="term" value="P:one-carbon metabolic process"/>
    <property type="evidence" value="ECO:0007669"/>
    <property type="project" value="UniProtKB-KW"/>
</dbReference>
<dbReference type="Proteomes" id="UP000651452">
    <property type="component" value="Unassembled WGS sequence"/>
</dbReference>
<keyword evidence="6" id="KW-0479">Metal-binding</keyword>
<dbReference type="GO" id="GO:0005829">
    <property type="term" value="C:cytosol"/>
    <property type="evidence" value="ECO:0007669"/>
    <property type="project" value="TreeGrafter"/>
</dbReference>
<sequence>MNKIMQPRTFDRSYKSAITILQSRRRPERPNVEPGSNLPGLSRIPDAKGKPDLKGTPSIVGMKQWLNQLGHSTADVDNLNIIHVAGTKGKGSLYTSPHLIYPEERIRIDFRPIERPLFAKYFFEVWDALTDGNSSPHTLPRYLQLVALVSIHAFIKEGVEAAIFETHHGGEYDATNVIEHPVATVVTTLGMDHVKQLGPTLENIAWHKAGIFKIGTRAFSSPQEASAAEVLRNRASEKAIDVHFVDNDSSLPANALQLKPDVQRTNCSVALAAVRHFLEEKRSKGAASLSSSDIEQGINQFSWPGRFQIIREGAFNWLLDGAHNEMSVSKAAEWFIESSQAQRYFTTPTPTLPLFTNFDRAPVARILIFSQVSEQRDSQIVLEQLANDLSAVHIHHVIFTNYDPKQDFESATTIMAKPEDTSHVTFSEIWKRFHKKSHILYEPNIQKALDSARRLGTQAGGMHTLVTGSQHLVGGALYSLNK</sequence>
<comment type="similarity">
    <text evidence="2">Belongs to the folylpolyglutamate synthase family.</text>
</comment>
<evidence type="ECO:0000256" key="7">
    <source>
        <dbReference type="ARBA" id="ARBA00022741"/>
    </source>
</evidence>
<dbReference type="InterPro" id="IPR036565">
    <property type="entry name" value="Mur-like_cat_sf"/>
</dbReference>
<evidence type="ECO:0000256" key="9">
    <source>
        <dbReference type="ARBA" id="ARBA00022842"/>
    </source>
</evidence>
<dbReference type="OrthoDB" id="5212574at2759"/>
<evidence type="ECO:0000256" key="1">
    <source>
        <dbReference type="ARBA" id="ARBA00005150"/>
    </source>
</evidence>
<dbReference type="EMBL" id="RZGK01000003">
    <property type="protein sequence ID" value="KAF9700836.1"/>
    <property type="molecule type" value="Genomic_DNA"/>
</dbReference>
<dbReference type="InterPro" id="IPR036615">
    <property type="entry name" value="Mur_ligase_C_dom_sf"/>
</dbReference>
<dbReference type="GO" id="GO:0005739">
    <property type="term" value="C:mitochondrion"/>
    <property type="evidence" value="ECO:0007669"/>
    <property type="project" value="TreeGrafter"/>
</dbReference>
<dbReference type="AlphaFoldDB" id="A0A8H7MHG6"/>
<dbReference type="GO" id="GO:0005524">
    <property type="term" value="F:ATP binding"/>
    <property type="evidence" value="ECO:0007669"/>
    <property type="project" value="UniProtKB-KW"/>
</dbReference>
<keyword evidence="9" id="KW-0460">Magnesium</keyword>
<dbReference type="GO" id="GO:0004326">
    <property type="term" value="F:tetrahydrofolylpolyglutamate synthase activity"/>
    <property type="evidence" value="ECO:0007669"/>
    <property type="project" value="UniProtKB-EC"/>
</dbReference>
<dbReference type="PANTHER" id="PTHR11136">
    <property type="entry name" value="FOLYLPOLYGLUTAMATE SYNTHASE-RELATED"/>
    <property type="match status" value="1"/>
</dbReference>
<dbReference type="SUPFAM" id="SSF53244">
    <property type="entry name" value="MurD-like peptide ligases, peptide-binding domain"/>
    <property type="match status" value="1"/>
</dbReference>
<evidence type="ECO:0000313" key="14">
    <source>
        <dbReference type="EMBL" id="KAF9700836.1"/>
    </source>
</evidence>
<keyword evidence="4" id="KW-0554">One-carbon metabolism</keyword>
<comment type="caution">
    <text evidence="14">The sequence shown here is derived from an EMBL/GenBank/DDBJ whole genome shotgun (WGS) entry which is preliminary data.</text>
</comment>
<evidence type="ECO:0000256" key="5">
    <source>
        <dbReference type="ARBA" id="ARBA00022598"/>
    </source>
</evidence>
<evidence type="ECO:0000256" key="2">
    <source>
        <dbReference type="ARBA" id="ARBA00008276"/>
    </source>
</evidence>
<dbReference type="SUPFAM" id="SSF53623">
    <property type="entry name" value="MurD-like peptide ligases, catalytic domain"/>
    <property type="match status" value="1"/>
</dbReference>
<dbReference type="UniPathway" id="UPA00850"/>
<reference evidence="14" key="2">
    <citation type="submission" date="2020-09" db="EMBL/GenBank/DDBJ databases">
        <title>Reference genome assembly for Australian Ascochyta lentis isolate Al4.</title>
        <authorList>
            <person name="Lee R.C."/>
            <person name="Farfan-Caceres L.M."/>
            <person name="Debler J.W."/>
            <person name="Williams A.H."/>
            <person name="Henares B.M."/>
        </authorList>
    </citation>
    <scope>NUCLEOTIDE SEQUENCE</scope>
    <source>
        <strain evidence="14">Al4</strain>
    </source>
</reference>
<keyword evidence="7" id="KW-0547">Nucleotide-binding</keyword>
<dbReference type="Gene3D" id="3.40.1190.10">
    <property type="entry name" value="Mur-like, catalytic domain"/>
    <property type="match status" value="1"/>
</dbReference>
<evidence type="ECO:0000313" key="15">
    <source>
        <dbReference type="Proteomes" id="UP000651452"/>
    </source>
</evidence>
<evidence type="ECO:0000256" key="12">
    <source>
        <dbReference type="ARBA" id="ARBA00047493"/>
    </source>
</evidence>
<evidence type="ECO:0000256" key="6">
    <source>
        <dbReference type="ARBA" id="ARBA00022723"/>
    </source>
</evidence>
<evidence type="ECO:0000256" key="3">
    <source>
        <dbReference type="ARBA" id="ARBA00013025"/>
    </source>
</evidence>
<reference evidence="14" key="1">
    <citation type="submission" date="2018-12" db="EMBL/GenBank/DDBJ databases">
        <authorList>
            <person name="Syme R.A."/>
            <person name="Farfan-Caceres L."/>
            <person name="Lichtenzveig J."/>
        </authorList>
    </citation>
    <scope>NUCLEOTIDE SEQUENCE</scope>
    <source>
        <strain evidence="14">Al4</strain>
    </source>
</reference>
<dbReference type="NCBIfam" id="TIGR01499">
    <property type="entry name" value="folC"/>
    <property type="match status" value="1"/>
</dbReference>
<evidence type="ECO:0000256" key="8">
    <source>
        <dbReference type="ARBA" id="ARBA00022840"/>
    </source>
</evidence>
<keyword evidence="15" id="KW-1185">Reference proteome</keyword>
<keyword evidence="8" id="KW-0067">ATP-binding</keyword>
<comment type="catalytic activity">
    <reaction evidence="12">
        <text>(6S)-5,6,7,8-tetrahydrofolyl-(gamma-L-Glu)(n) + L-glutamate + ATP = (6S)-5,6,7,8-tetrahydrofolyl-(gamma-L-Glu)(n+1) + ADP + phosphate + H(+)</text>
        <dbReference type="Rhea" id="RHEA:10580"/>
        <dbReference type="Rhea" id="RHEA-COMP:14738"/>
        <dbReference type="Rhea" id="RHEA-COMP:14740"/>
        <dbReference type="ChEBI" id="CHEBI:15378"/>
        <dbReference type="ChEBI" id="CHEBI:29985"/>
        <dbReference type="ChEBI" id="CHEBI:30616"/>
        <dbReference type="ChEBI" id="CHEBI:43474"/>
        <dbReference type="ChEBI" id="CHEBI:141005"/>
        <dbReference type="ChEBI" id="CHEBI:456216"/>
        <dbReference type="EC" id="6.3.2.17"/>
    </reaction>
</comment>
<protein>
    <recommendedName>
        <fullName evidence="3">tetrahydrofolate synthase</fullName>
        <ecNumber evidence="3">6.3.2.17</ecNumber>
    </recommendedName>
    <alternativeName>
        <fullName evidence="11">Folylpoly-gamma-glutamate synthetase</fullName>
    </alternativeName>
    <alternativeName>
        <fullName evidence="10">Tetrahydrofolylpolyglutamate synthase</fullName>
    </alternativeName>
</protein>
<dbReference type="GO" id="GO:0046872">
    <property type="term" value="F:metal ion binding"/>
    <property type="evidence" value="ECO:0007669"/>
    <property type="project" value="UniProtKB-KW"/>
</dbReference>
<name>A0A8H7MHG6_9PLEO</name>
<proteinExistence type="inferred from homology"/>